<dbReference type="AlphaFoldDB" id="I3D375"/>
<dbReference type="EMBL" id="AEXL02000081">
    <property type="protein sequence ID" value="EIJ66168.1"/>
    <property type="molecule type" value="Genomic_DNA"/>
</dbReference>
<dbReference type="Proteomes" id="UP000003423">
    <property type="component" value="Unassembled WGS sequence"/>
</dbReference>
<feature type="region of interest" description="Disordered" evidence="1">
    <location>
        <begin position="1"/>
        <end position="45"/>
    </location>
</feature>
<accession>I3D375</accession>
<gene>
    <name evidence="2" type="ORF">BD31_I1844</name>
</gene>
<evidence type="ECO:0000256" key="1">
    <source>
        <dbReference type="SAM" id="MobiDB-lite"/>
    </source>
</evidence>
<feature type="compositionally biased region" description="Acidic residues" evidence="1">
    <location>
        <begin position="36"/>
        <end position="45"/>
    </location>
</feature>
<organism evidence="2 3">
    <name type="scientific">Candidatus Nitrosopumilus salarius BD31</name>
    <dbReference type="NCBI Taxonomy" id="859350"/>
    <lineage>
        <taxon>Archaea</taxon>
        <taxon>Nitrososphaerota</taxon>
        <taxon>Nitrososphaeria</taxon>
        <taxon>Nitrosopumilales</taxon>
        <taxon>Nitrosopumilaceae</taxon>
        <taxon>Nitrosopumilus</taxon>
    </lineage>
</organism>
<protein>
    <submittedName>
        <fullName evidence="2">Uncharacterized protein</fullName>
    </submittedName>
</protein>
<sequence length="45" mass="5646">MSKRTRKELEKDWKKLEQGEMNEEEHQLDLKKGYEQDEEYEESRD</sequence>
<name>I3D375_9ARCH</name>
<proteinExistence type="predicted"/>
<comment type="caution">
    <text evidence="2">The sequence shown here is derived from an EMBL/GenBank/DDBJ whole genome shotgun (WGS) entry which is preliminary data.</text>
</comment>
<dbReference type="PATRIC" id="fig|859350.6.peg.800"/>
<feature type="compositionally biased region" description="Basic and acidic residues" evidence="1">
    <location>
        <begin position="7"/>
        <end position="35"/>
    </location>
</feature>
<keyword evidence="3" id="KW-1185">Reference proteome</keyword>
<dbReference type="RefSeq" id="WP_008298810.1">
    <property type="nucleotide sequence ID" value="NZ_AEXL02000081.1"/>
</dbReference>
<evidence type="ECO:0000313" key="2">
    <source>
        <dbReference type="EMBL" id="EIJ66168.1"/>
    </source>
</evidence>
<reference evidence="2 3" key="1">
    <citation type="journal article" date="2012" name="J. Bacteriol.">
        <title>Genome sequence of "Candidatus Nitrosopumilus salaria" BD31, an ammonia-oxidizing archaeon from the San Francisco Bay estuary.</title>
        <authorList>
            <person name="Mosier A.C."/>
            <person name="Allen E.E."/>
            <person name="Kim M."/>
            <person name="Ferriera S."/>
            <person name="Francis C.A."/>
        </authorList>
    </citation>
    <scope>NUCLEOTIDE SEQUENCE [LARGE SCALE GENOMIC DNA]</scope>
    <source>
        <strain evidence="2 3">BD31</strain>
    </source>
</reference>
<evidence type="ECO:0000313" key="3">
    <source>
        <dbReference type="Proteomes" id="UP000003423"/>
    </source>
</evidence>